<reference evidence="7" key="1">
    <citation type="submission" date="2019-01" db="EMBL/GenBank/DDBJ databases">
        <authorList>
            <consortium name="Genoscope - CEA"/>
            <person name="William W."/>
        </authorList>
    </citation>
    <scope>NUCLEOTIDE SEQUENCE</scope>
    <source>
        <strain evidence="7">CR-1</strain>
    </source>
</reference>
<gene>
    <name evidence="7" type="ORF">EPICR_20257</name>
</gene>
<dbReference type="CDD" id="cd08922">
    <property type="entry name" value="FHb-globin"/>
    <property type="match status" value="1"/>
</dbReference>
<sequence length="160" mass="18001">MTPTAIETVKATAPFVKEHGQKITQRMYEIAFQARPDLRRFFVNTWMKNPGEGRKQAQRLAGAVYAYASHIDDLEKLARPLDHIAHVHVEARIIPEMYPAIGECLLAAMKDVLGDAATPEVLGAWKEAYGALADILISHEREIYKDGDNDLFSPREAREL</sequence>
<dbReference type="PANTHER" id="PTHR43396">
    <property type="entry name" value="FLAVOHEMOPROTEIN"/>
    <property type="match status" value="1"/>
</dbReference>
<dbReference type="EMBL" id="CAACVI010000012">
    <property type="protein sequence ID" value="VEN73788.1"/>
    <property type="molecule type" value="Genomic_DNA"/>
</dbReference>
<feature type="domain" description="Globin" evidence="6">
    <location>
        <begin position="1"/>
        <end position="141"/>
    </location>
</feature>
<dbReference type="InterPro" id="IPR009050">
    <property type="entry name" value="Globin-like_sf"/>
</dbReference>
<dbReference type="AlphaFoldDB" id="A0A484HF09"/>
<keyword evidence="5" id="KW-0813">Transport</keyword>
<evidence type="ECO:0000256" key="1">
    <source>
        <dbReference type="ARBA" id="ARBA00022617"/>
    </source>
</evidence>
<dbReference type="GO" id="GO:0046872">
    <property type="term" value="F:metal ion binding"/>
    <property type="evidence" value="ECO:0007669"/>
    <property type="project" value="UniProtKB-KW"/>
</dbReference>
<dbReference type="GO" id="GO:0071949">
    <property type="term" value="F:FAD binding"/>
    <property type="evidence" value="ECO:0007669"/>
    <property type="project" value="TreeGrafter"/>
</dbReference>
<evidence type="ECO:0000256" key="2">
    <source>
        <dbReference type="ARBA" id="ARBA00022621"/>
    </source>
</evidence>
<dbReference type="PROSITE" id="PS01033">
    <property type="entry name" value="GLOBIN"/>
    <property type="match status" value="1"/>
</dbReference>
<dbReference type="InterPro" id="IPR012292">
    <property type="entry name" value="Globin/Proto"/>
</dbReference>
<dbReference type="PANTHER" id="PTHR43396:SF3">
    <property type="entry name" value="FLAVOHEMOPROTEIN"/>
    <property type="match status" value="1"/>
</dbReference>
<evidence type="ECO:0000259" key="6">
    <source>
        <dbReference type="PROSITE" id="PS01033"/>
    </source>
</evidence>
<proteinExistence type="inferred from homology"/>
<evidence type="ECO:0000313" key="7">
    <source>
        <dbReference type="EMBL" id="VEN73788.1"/>
    </source>
</evidence>
<dbReference type="GO" id="GO:0071500">
    <property type="term" value="P:cellular response to nitrosative stress"/>
    <property type="evidence" value="ECO:0007669"/>
    <property type="project" value="TreeGrafter"/>
</dbReference>
<comment type="similarity">
    <text evidence="5">Belongs to the globin family.</text>
</comment>
<dbReference type="InterPro" id="IPR000971">
    <property type="entry name" value="Globin"/>
</dbReference>
<keyword evidence="4" id="KW-0408">Iron</keyword>
<dbReference type="SUPFAM" id="SSF46458">
    <property type="entry name" value="Globin-like"/>
    <property type="match status" value="1"/>
</dbReference>
<dbReference type="GO" id="GO:0019825">
    <property type="term" value="F:oxygen binding"/>
    <property type="evidence" value="ECO:0007669"/>
    <property type="project" value="InterPro"/>
</dbReference>
<evidence type="ECO:0000256" key="3">
    <source>
        <dbReference type="ARBA" id="ARBA00022723"/>
    </source>
</evidence>
<accession>A0A484HF09</accession>
<dbReference type="Pfam" id="PF00042">
    <property type="entry name" value="Globin"/>
    <property type="match status" value="1"/>
</dbReference>
<name>A0A484HF09_9BACT</name>
<dbReference type="GO" id="GO:0005344">
    <property type="term" value="F:oxygen carrier activity"/>
    <property type="evidence" value="ECO:0007669"/>
    <property type="project" value="UniProtKB-KW"/>
</dbReference>
<dbReference type="GO" id="GO:0008941">
    <property type="term" value="F:nitric oxide dioxygenase NAD(P)H activity"/>
    <property type="evidence" value="ECO:0007669"/>
    <property type="project" value="TreeGrafter"/>
</dbReference>
<keyword evidence="2 5" id="KW-0561">Oxygen transport</keyword>
<evidence type="ECO:0000256" key="4">
    <source>
        <dbReference type="ARBA" id="ARBA00023004"/>
    </source>
</evidence>
<keyword evidence="1 5" id="KW-0349">Heme</keyword>
<organism evidence="7">
    <name type="scientific">uncultured Desulfobacteraceae bacterium</name>
    <dbReference type="NCBI Taxonomy" id="218296"/>
    <lineage>
        <taxon>Bacteria</taxon>
        <taxon>Pseudomonadati</taxon>
        <taxon>Thermodesulfobacteriota</taxon>
        <taxon>Desulfobacteria</taxon>
        <taxon>Desulfobacterales</taxon>
        <taxon>Desulfobacteraceae</taxon>
        <taxon>environmental samples</taxon>
    </lineage>
</organism>
<dbReference type="GO" id="GO:0046210">
    <property type="term" value="P:nitric oxide catabolic process"/>
    <property type="evidence" value="ECO:0007669"/>
    <property type="project" value="TreeGrafter"/>
</dbReference>
<protein>
    <submittedName>
        <fullName evidence="7">Putative bacterial hemoglobin</fullName>
    </submittedName>
</protein>
<dbReference type="GO" id="GO:0020037">
    <property type="term" value="F:heme binding"/>
    <property type="evidence" value="ECO:0007669"/>
    <property type="project" value="InterPro"/>
</dbReference>
<keyword evidence="3" id="KW-0479">Metal-binding</keyword>
<dbReference type="Gene3D" id="1.10.490.10">
    <property type="entry name" value="Globins"/>
    <property type="match status" value="1"/>
</dbReference>
<evidence type="ECO:0000256" key="5">
    <source>
        <dbReference type="RuleBase" id="RU000356"/>
    </source>
</evidence>